<comment type="catalytic activity">
    <reaction evidence="3 4">
        <text>thymidine + phosphate = 2-deoxy-alpha-D-ribose 1-phosphate + thymine</text>
        <dbReference type="Rhea" id="RHEA:16037"/>
        <dbReference type="ChEBI" id="CHEBI:17748"/>
        <dbReference type="ChEBI" id="CHEBI:17821"/>
        <dbReference type="ChEBI" id="CHEBI:43474"/>
        <dbReference type="ChEBI" id="CHEBI:57259"/>
        <dbReference type="EC" id="2.4.2.4"/>
    </reaction>
</comment>
<dbReference type="Proteomes" id="UP000054693">
    <property type="component" value="Unassembled WGS sequence"/>
</dbReference>
<dbReference type="HAMAP" id="MF_00703">
    <property type="entry name" value="Thymid_phosp_2"/>
    <property type="match status" value="1"/>
</dbReference>
<comment type="similarity">
    <text evidence="4">Belongs to the thymidine/pyrimidine-nucleoside phosphorylase family. Type 2 subfamily.</text>
</comment>
<dbReference type="InterPro" id="IPR036566">
    <property type="entry name" value="PYNP-like_C_sf"/>
</dbReference>
<dbReference type="EMBL" id="LNZA01000001">
    <property type="protein sequence ID" value="KTD72796.1"/>
    <property type="molecule type" value="Genomic_DNA"/>
</dbReference>
<evidence type="ECO:0000313" key="6">
    <source>
        <dbReference type="EMBL" id="KTD72796.1"/>
    </source>
</evidence>
<dbReference type="InterPro" id="IPR000053">
    <property type="entry name" value="Thymidine/pyrmidine_PPase"/>
</dbReference>
<dbReference type="GO" id="GO:0009032">
    <property type="term" value="F:thymidine phosphorylase activity"/>
    <property type="evidence" value="ECO:0007669"/>
    <property type="project" value="UniProtKB-UniRule"/>
</dbReference>
<proteinExistence type="inferred from homology"/>
<gene>
    <name evidence="6" type="ORF">Ltuc_0643</name>
</gene>
<evidence type="ECO:0000256" key="4">
    <source>
        <dbReference type="HAMAP-Rule" id="MF_00703"/>
    </source>
</evidence>
<dbReference type="PANTHER" id="PTHR10515">
    <property type="entry name" value="THYMIDINE PHOSPHORYLASE"/>
    <property type="match status" value="1"/>
</dbReference>
<dbReference type="SMART" id="SM00941">
    <property type="entry name" value="PYNP_C"/>
    <property type="match status" value="1"/>
</dbReference>
<dbReference type="InterPro" id="IPR017459">
    <property type="entry name" value="Glycosyl_Trfase_fam3_N_dom"/>
</dbReference>
<protein>
    <recommendedName>
        <fullName evidence="4">Putative thymidine phosphorylase</fullName>
        <ecNumber evidence="4">2.4.2.4</ecNumber>
    </recommendedName>
    <alternativeName>
        <fullName evidence="4">TdRPase</fullName>
    </alternativeName>
</protein>
<feature type="domain" description="Pyrimidine nucleoside phosphorylase C-terminal" evidence="5">
    <location>
        <begin position="435"/>
        <end position="501"/>
    </location>
</feature>
<dbReference type="NCBIfam" id="NF003338">
    <property type="entry name" value="PRK04350.1"/>
    <property type="match status" value="1"/>
</dbReference>
<dbReference type="Gene3D" id="1.20.970.50">
    <property type="match status" value="1"/>
</dbReference>
<dbReference type="PATRIC" id="fig|40335.7.peg.674"/>
<dbReference type="OrthoDB" id="341217at2"/>
<evidence type="ECO:0000259" key="5">
    <source>
        <dbReference type="SMART" id="SM00941"/>
    </source>
</evidence>
<dbReference type="InterPro" id="IPR013466">
    <property type="entry name" value="Thymidine/AMP_Pase"/>
</dbReference>
<accession>A0A0W0ZUG9</accession>
<organism evidence="6 7">
    <name type="scientific">Legionella tucsonensis</name>
    <dbReference type="NCBI Taxonomy" id="40335"/>
    <lineage>
        <taxon>Bacteria</taxon>
        <taxon>Pseudomonadati</taxon>
        <taxon>Pseudomonadota</taxon>
        <taxon>Gammaproteobacteria</taxon>
        <taxon>Legionellales</taxon>
        <taxon>Legionellaceae</taxon>
        <taxon>Legionella</taxon>
    </lineage>
</organism>
<dbReference type="Gene3D" id="3.90.1170.30">
    <property type="entry name" value="Pyrimidine nucleoside phosphorylase-like, C-terminal domain"/>
    <property type="match status" value="1"/>
</dbReference>
<keyword evidence="7" id="KW-1185">Reference proteome</keyword>
<dbReference type="InterPro" id="IPR017872">
    <property type="entry name" value="Pyrmidine_PPase_CS"/>
</dbReference>
<evidence type="ECO:0000256" key="3">
    <source>
        <dbReference type="ARBA" id="ARBA00048550"/>
    </source>
</evidence>
<dbReference type="SUPFAM" id="SSF54680">
    <property type="entry name" value="Pyrimidine nucleoside phosphorylase C-terminal domain"/>
    <property type="match status" value="1"/>
</dbReference>
<reference evidence="6 7" key="1">
    <citation type="submission" date="2015-11" db="EMBL/GenBank/DDBJ databases">
        <title>Genomic analysis of 38 Legionella species identifies large and diverse effector repertoires.</title>
        <authorList>
            <person name="Burstein D."/>
            <person name="Amaro F."/>
            <person name="Zusman T."/>
            <person name="Lifshitz Z."/>
            <person name="Cohen O."/>
            <person name="Gilbert J.A."/>
            <person name="Pupko T."/>
            <person name="Shuman H.A."/>
            <person name="Segal G."/>
        </authorList>
    </citation>
    <scope>NUCLEOTIDE SEQUENCE [LARGE SCALE GENOMIC DNA]</scope>
    <source>
        <strain evidence="6 7">ATCC 49180</strain>
    </source>
</reference>
<dbReference type="STRING" id="40335.Ltuc_0643"/>
<dbReference type="InterPro" id="IPR013102">
    <property type="entry name" value="PYNP_C"/>
</dbReference>
<evidence type="ECO:0000256" key="2">
    <source>
        <dbReference type="ARBA" id="ARBA00022679"/>
    </source>
</evidence>
<dbReference type="Pfam" id="PF02885">
    <property type="entry name" value="Glycos_trans_3N"/>
    <property type="match status" value="1"/>
</dbReference>
<dbReference type="NCBIfam" id="TIGR02645">
    <property type="entry name" value="ARCH_P_rylase"/>
    <property type="match status" value="1"/>
</dbReference>
<dbReference type="InterPro" id="IPR000312">
    <property type="entry name" value="Glycosyl_Trfase_fam3"/>
</dbReference>
<dbReference type="AlphaFoldDB" id="A0A0W0ZUG9"/>
<dbReference type="PROSITE" id="PS00647">
    <property type="entry name" value="THYMID_PHOSPHORYLASE"/>
    <property type="match status" value="1"/>
</dbReference>
<dbReference type="Gene3D" id="3.40.1030.10">
    <property type="entry name" value="Nucleoside phosphorylase/phosphoribosyltransferase catalytic domain"/>
    <property type="match status" value="1"/>
</dbReference>
<dbReference type="Pfam" id="PF00591">
    <property type="entry name" value="Glycos_transf_3"/>
    <property type="match status" value="1"/>
</dbReference>
<dbReference type="GO" id="GO:0004645">
    <property type="term" value="F:1,4-alpha-oligoglucan phosphorylase activity"/>
    <property type="evidence" value="ECO:0007669"/>
    <property type="project" value="InterPro"/>
</dbReference>
<dbReference type="SUPFAM" id="SSF47648">
    <property type="entry name" value="Nucleoside phosphorylase/phosphoribosyltransferase N-terminal domain"/>
    <property type="match status" value="1"/>
</dbReference>
<dbReference type="InterPro" id="IPR035902">
    <property type="entry name" value="Nuc_phospho_transferase"/>
</dbReference>
<dbReference type="SUPFAM" id="SSF52418">
    <property type="entry name" value="Nucleoside phosphorylase/phosphoribosyltransferase catalytic domain"/>
    <property type="match status" value="1"/>
</dbReference>
<dbReference type="PANTHER" id="PTHR10515:SF0">
    <property type="entry name" value="THYMIDINE PHOSPHORYLASE"/>
    <property type="match status" value="1"/>
</dbReference>
<dbReference type="Pfam" id="PF07831">
    <property type="entry name" value="PYNP_C"/>
    <property type="match status" value="1"/>
</dbReference>
<dbReference type="InterPro" id="IPR028579">
    <property type="entry name" value="Thym_Pase_Put"/>
</dbReference>
<dbReference type="GO" id="GO:0006213">
    <property type="term" value="P:pyrimidine nucleoside metabolic process"/>
    <property type="evidence" value="ECO:0007669"/>
    <property type="project" value="InterPro"/>
</dbReference>
<evidence type="ECO:0000256" key="1">
    <source>
        <dbReference type="ARBA" id="ARBA00022676"/>
    </source>
</evidence>
<evidence type="ECO:0000313" key="7">
    <source>
        <dbReference type="Proteomes" id="UP000054693"/>
    </source>
</evidence>
<comment type="caution">
    <text evidence="6">The sequence shown here is derived from an EMBL/GenBank/DDBJ whole genome shotgun (WGS) entry which is preliminary data.</text>
</comment>
<keyword evidence="2 4" id="KW-0808">Transferase</keyword>
<dbReference type="RefSeq" id="WP_058519899.1">
    <property type="nucleotide sequence ID" value="NZ_CAAAIP010000001.1"/>
</dbReference>
<dbReference type="InterPro" id="IPR036320">
    <property type="entry name" value="Glycosyl_Trfase_fam3_N_dom_sf"/>
</dbReference>
<dbReference type="GO" id="GO:0006206">
    <property type="term" value="P:pyrimidine nucleobase metabolic process"/>
    <property type="evidence" value="ECO:0007669"/>
    <property type="project" value="InterPro"/>
</dbReference>
<dbReference type="GO" id="GO:0005829">
    <property type="term" value="C:cytosol"/>
    <property type="evidence" value="ECO:0007669"/>
    <property type="project" value="TreeGrafter"/>
</dbReference>
<dbReference type="EC" id="2.4.2.4" evidence="4"/>
<keyword evidence="1 4" id="KW-0328">Glycosyltransferase</keyword>
<sequence>MNAFNNEAVYNSLSLKWLGIDTYKESVIYMQRDCLVCQTEGFEMHTRIRVTLGDKSILATLNHIDNDILGHHQASLSIYAWKLLNASEGDVIKLSHPKPLQSLSFVRSKIYGHKLNSTEVMQIIEDIAQGRYSDIQVATFLTACAGGRLDETEIIHLTQSMIQVGANLSWPQEIVVDKHCVGGLPGNRTTPIVVAIVAAFGMMIPKTSSRAITSPAGTADTMETLAPVDLDIKAMQRVVEQENGCIVWGGSVGLSPADDILIRVERSMDVDSEGQLIASVLSKKISSGSTHIVIDIPVGPTAKIRSIDTFESLQHLFHAVGSAMGVQLRIIKTDGLQPVGQGIGPALEAKDVLAVLLNQSNAPQDLRKRALMLAGVILEFSPSVATGQGMKLATQLLVSGKAWRKFLAICNAQGGLREPTTAAYTQAITAEHRGKVINIDNRNLSRLAKLAGAPHDKAAGVVLHTPINTVVEKGQPLYTIHSESRGALRYALSLLNQISTVVQVETSK</sequence>
<name>A0A0W0ZUG9_9GAMM</name>